<dbReference type="PANTHER" id="PTHR42855">
    <property type="entry name" value="ABC TRANSPORTER ATP-BINDING SUBUNIT"/>
    <property type="match status" value="1"/>
</dbReference>
<dbReference type="FunFam" id="3.40.50.300:FF:000070">
    <property type="entry name" value="Putative ABC transporter ATP-binding component"/>
    <property type="match status" value="1"/>
</dbReference>
<evidence type="ECO:0000256" key="4">
    <source>
        <dbReference type="ARBA" id="ARBA00061551"/>
    </source>
</evidence>
<dbReference type="GO" id="GO:0016887">
    <property type="term" value="F:ATP hydrolysis activity"/>
    <property type="evidence" value="ECO:0007669"/>
    <property type="project" value="InterPro"/>
</dbReference>
<dbReference type="PROSITE" id="PS50893">
    <property type="entry name" value="ABC_TRANSPORTER_2"/>
    <property type="match status" value="2"/>
</dbReference>
<dbReference type="EMBL" id="QICL01000008">
    <property type="protein sequence ID" value="PXV65068.1"/>
    <property type="molecule type" value="Genomic_DNA"/>
</dbReference>
<dbReference type="RefSeq" id="WP_110310342.1">
    <property type="nucleotide sequence ID" value="NZ_QICL01000008.1"/>
</dbReference>
<evidence type="ECO:0000313" key="8">
    <source>
        <dbReference type="EMBL" id="PXV65068.1"/>
    </source>
</evidence>
<name>A0A2V3PQ51_9BACT</name>
<dbReference type="InterPro" id="IPR017871">
    <property type="entry name" value="ABC_transporter-like_CS"/>
</dbReference>
<dbReference type="AlphaFoldDB" id="A0A2V3PQ51"/>
<dbReference type="FunFam" id="3.40.50.300:FF:000011">
    <property type="entry name" value="Putative ABC transporter ATP-binding component"/>
    <property type="match status" value="1"/>
</dbReference>
<evidence type="ECO:0000256" key="6">
    <source>
        <dbReference type="SAM" id="Coils"/>
    </source>
</evidence>
<dbReference type="InterPro" id="IPR037118">
    <property type="entry name" value="Val-tRNA_synth_C_sf"/>
</dbReference>
<feature type="domain" description="ABC transporter" evidence="7">
    <location>
        <begin position="2"/>
        <end position="260"/>
    </location>
</feature>
<evidence type="ECO:0000256" key="1">
    <source>
        <dbReference type="ARBA" id="ARBA00022737"/>
    </source>
</evidence>
<feature type="domain" description="ABC transporter" evidence="7">
    <location>
        <begin position="328"/>
        <end position="541"/>
    </location>
</feature>
<comment type="caution">
    <text evidence="8">The sequence shown here is derived from an EMBL/GenBank/DDBJ whole genome shotgun (WGS) entry which is preliminary data.</text>
</comment>
<gene>
    <name evidence="8" type="ORF">CLV62_10866</name>
</gene>
<keyword evidence="6" id="KW-0175">Coiled coil</keyword>
<dbReference type="OrthoDB" id="1521973at2"/>
<feature type="coiled-coil region" evidence="6">
    <location>
        <begin position="571"/>
        <end position="612"/>
    </location>
</feature>
<reference evidence="8 9" key="1">
    <citation type="submission" date="2018-03" db="EMBL/GenBank/DDBJ databases">
        <title>Genomic Encyclopedia of Archaeal and Bacterial Type Strains, Phase II (KMG-II): from individual species to whole genera.</title>
        <authorList>
            <person name="Goeker M."/>
        </authorList>
    </citation>
    <scope>NUCLEOTIDE SEQUENCE [LARGE SCALE GENOMIC DNA]</scope>
    <source>
        <strain evidence="8 9">DSM 100214</strain>
    </source>
</reference>
<keyword evidence="1" id="KW-0677">Repeat</keyword>
<dbReference type="InterPro" id="IPR032781">
    <property type="entry name" value="ABC_tran_Xtn"/>
</dbReference>
<dbReference type="InterPro" id="IPR027417">
    <property type="entry name" value="P-loop_NTPase"/>
</dbReference>
<dbReference type="SUPFAM" id="SSF52540">
    <property type="entry name" value="P-loop containing nucleoside triphosphate hydrolases"/>
    <property type="match status" value="2"/>
</dbReference>
<evidence type="ECO:0000256" key="5">
    <source>
        <dbReference type="ARBA" id="ARBA00074044"/>
    </source>
</evidence>
<dbReference type="Proteomes" id="UP000247973">
    <property type="component" value="Unassembled WGS sequence"/>
</dbReference>
<dbReference type="Pfam" id="PF00005">
    <property type="entry name" value="ABC_tran"/>
    <property type="match status" value="2"/>
</dbReference>
<dbReference type="CDD" id="cd03221">
    <property type="entry name" value="ABCF_EF-3"/>
    <property type="match status" value="2"/>
</dbReference>
<dbReference type="InterPro" id="IPR051309">
    <property type="entry name" value="ABCF_ATPase"/>
</dbReference>
<dbReference type="SMART" id="SM00382">
    <property type="entry name" value="AAA"/>
    <property type="match status" value="2"/>
</dbReference>
<keyword evidence="9" id="KW-1185">Reference proteome</keyword>
<comment type="similarity">
    <text evidence="4">Belongs to the ABC transporter superfamily. ABCF family. YbiT subfamily.</text>
</comment>
<evidence type="ECO:0000256" key="3">
    <source>
        <dbReference type="ARBA" id="ARBA00022840"/>
    </source>
</evidence>
<evidence type="ECO:0000313" key="9">
    <source>
        <dbReference type="Proteomes" id="UP000247973"/>
    </source>
</evidence>
<evidence type="ECO:0000256" key="2">
    <source>
        <dbReference type="ARBA" id="ARBA00022741"/>
    </source>
</evidence>
<protein>
    <recommendedName>
        <fullName evidence="5">Probable ATP-binding protein YbiT</fullName>
    </recommendedName>
</protein>
<feature type="coiled-coil region" evidence="6">
    <location>
        <begin position="85"/>
        <end position="112"/>
    </location>
</feature>
<evidence type="ECO:0000259" key="7">
    <source>
        <dbReference type="PROSITE" id="PS50893"/>
    </source>
</evidence>
<proteinExistence type="inferred from homology"/>
<keyword evidence="2" id="KW-0547">Nucleotide-binding</keyword>
<dbReference type="InterPro" id="IPR003439">
    <property type="entry name" value="ABC_transporter-like_ATP-bd"/>
</dbReference>
<keyword evidence="3 8" id="KW-0067">ATP-binding</keyword>
<dbReference type="Gene3D" id="3.40.50.300">
    <property type="entry name" value="P-loop containing nucleotide triphosphate hydrolases"/>
    <property type="match status" value="2"/>
</dbReference>
<sequence>MISIEGLTVEFGGRPLFDNISFVVNKKDRIALVGKNGAGKSTMLKIFAGLQQPTQGNVSYPKELTIGYLPQHMQLNDGNTVLEEASLAFDHIQQLEIELEEVNEQLATRTDYESKEYHNLIDRSSYLNEQFLMSGGGNFLAEVEKTLIGLGFKRTDFERPTNEFSGGWRMRIELTKLLLRRPDVLLLDEPTNHLDIESIQWLENFLSTHANAVILVSHDRAFLDAVTTRTIEISLGKIHDYKVHYTKYVELRKERREQQIRAYENQQKQIQETEDFIERFRYKATKAVQVQSRIKQLDKIDRLEVDEEDNSSLRLKFPPAPRSGSYPVIADGLEKSYGDHLIFKDATFTINRGDKVAFVGKNGEGKSTLVKCIMGETDFKGKLELGHNVKIGYFAQNQASLLDESRTVFETIDYVATGDIRTRIRDILGAFMFGGEASDKKVKVLSGGERSRLAMIRLLLEPVNLLILDEPTNHLDMRSKDVLKDAIKEFDGTVIVVSHDREFLDGLVDKVYEFGNQQVKEHLYGIYEFLQKKKMDTLQELEAVSAAKVEASAAKAVEATTTTTTPTPSENKLSYEERKELNRLIKRLERQISDIEQKIERMELEKASLEETLATPEGSSDPALFEKHGKMTKDIENEMSTWELITMELEEMKTRA</sequence>
<dbReference type="GO" id="GO:0005524">
    <property type="term" value="F:ATP binding"/>
    <property type="evidence" value="ECO:0007669"/>
    <property type="project" value="UniProtKB-KW"/>
</dbReference>
<dbReference type="Pfam" id="PF12848">
    <property type="entry name" value="ABC_tran_Xtn"/>
    <property type="match status" value="1"/>
</dbReference>
<dbReference type="Gene3D" id="1.10.287.380">
    <property type="entry name" value="Valyl-tRNA synthetase, C-terminal domain"/>
    <property type="match status" value="1"/>
</dbReference>
<dbReference type="PANTHER" id="PTHR42855:SF2">
    <property type="entry name" value="DRUG RESISTANCE ABC TRANSPORTER,ATP-BINDING PROTEIN"/>
    <property type="match status" value="1"/>
</dbReference>
<accession>A0A2V3PQ51</accession>
<dbReference type="PROSITE" id="PS00211">
    <property type="entry name" value="ABC_TRANSPORTER_1"/>
    <property type="match status" value="1"/>
</dbReference>
<organism evidence="8 9">
    <name type="scientific">Dysgonomonas alginatilytica</name>
    <dbReference type="NCBI Taxonomy" id="1605892"/>
    <lineage>
        <taxon>Bacteria</taxon>
        <taxon>Pseudomonadati</taxon>
        <taxon>Bacteroidota</taxon>
        <taxon>Bacteroidia</taxon>
        <taxon>Bacteroidales</taxon>
        <taxon>Dysgonomonadaceae</taxon>
        <taxon>Dysgonomonas</taxon>
    </lineage>
</organism>
<dbReference type="InterPro" id="IPR003593">
    <property type="entry name" value="AAA+_ATPase"/>
</dbReference>